<evidence type="ECO:0000313" key="3">
    <source>
        <dbReference type="Proteomes" id="UP000652198"/>
    </source>
</evidence>
<evidence type="ECO:0000313" key="2">
    <source>
        <dbReference type="EMBL" id="NPT48008.1"/>
    </source>
</evidence>
<evidence type="ECO:0000256" key="1">
    <source>
        <dbReference type="SAM" id="MobiDB-lite"/>
    </source>
</evidence>
<protein>
    <submittedName>
        <fullName evidence="2">Uncharacterized protein</fullName>
    </submittedName>
</protein>
<dbReference type="EMBL" id="WOEY01000188">
    <property type="protein sequence ID" value="NPT48008.1"/>
    <property type="molecule type" value="Genomic_DNA"/>
</dbReference>
<comment type="caution">
    <text evidence="2">The sequence shown here is derived from an EMBL/GenBank/DDBJ whole genome shotgun (WGS) entry which is preliminary data.</text>
</comment>
<dbReference type="Proteomes" id="UP000652198">
    <property type="component" value="Unassembled WGS sequence"/>
</dbReference>
<organism evidence="2 3">
    <name type="scientific">Paraburkholderia solitsugae</name>
    <dbReference type="NCBI Taxonomy" id="2675748"/>
    <lineage>
        <taxon>Bacteria</taxon>
        <taxon>Pseudomonadati</taxon>
        <taxon>Pseudomonadota</taxon>
        <taxon>Betaproteobacteria</taxon>
        <taxon>Burkholderiales</taxon>
        <taxon>Burkholderiaceae</taxon>
        <taxon>Paraburkholderia</taxon>
    </lineage>
</organism>
<sequence>MKTRSPLILCLPLALFIAACLLSLPTFVIAVVWMTIGVMALGHRTFESFPSAGIRQEWLRGYRSAFVWFYHLAWWPWYMRTSIRDTAGQVGAALRRTKKSQGKGPDSPSDHQSNGDRE</sequence>
<gene>
    <name evidence="2" type="ORF">GNZ12_43340</name>
</gene>
<dbReference type="PROSITE" id="PS51257">
    <property type="entry name" value="PROKAR_LIPOPROTEIN"/>
    <property type="match status" value="1"/>
</dbReference>
<proteinExistence type="predicted"/>
<feature type="region of interest" description="Disordered" evidence="1">
    <location>
        <begin position="94"/>
        <end position="118"/>
    </location>
</feature>
<dbReference type="RefSeq" id="WP_074290557.1">
    <property type="nucleotide sequence ID" value="NZ_WOEY01000188.1"/>
</dbReference>
<reference evidence="2 3" key="1">
    <citation type="submission" date="2019-11" db="EMBL/GenBank/DDBJ databases">
        <title>Metabolism of dissolved organic matter in forest soils.</title>
        <authorList>
            <person name="Cyle K.T."/>
            <person name="Wilhelm R.C."/>
            <person name="Martinez C.E."/>
        </authorList>
    </citation>
    <scope>NUCLEOTIDE SEQUENCE [LARGE SCALE GENOMIC DNA]</scope>
    <source>
        <strain evidence="2 3">1N</strain>
    </source>
</reference>
<keyword evidence="3" id="KW-1185">Reference proteome</keyword>
<name>A0ABX2C6Z9_9BURK</name>
<accession>A0ABX2C6Z9</accession>